<keyword evidence="4" id="KW-0732">Signal</keyword>
<keyword evidence="5" id="KW-0677">Repeat</keyword>
<evidence type="ECO:0000256" key="11">
    <source>
        <dbReference type="ARBA" id="ARBA00023180"/>
    </source>
</evidence>
<evidence type="ECO:0000256" key="7">
    <source>
        <dbReference type="ARBA" id="ARBA00022989"/>
    </source>
</evidence>
<dbReference type="PANTHER" id="PTHR23220:SF122">
    <property type="entry name" value="INTEGRIN ALPHA-PS1"/>
    <property type="match status" value="1"/>
</dbReference>
<evidence type="ECO:0000256" key="8">
    <source>
        <dbReference type="ARBA" id="ARBA00023037"/>
    </source>
</evidence>
<keyword evidence="11" id="KW-0325">Glycoprotein</keyword>
<evidence type="ECO:0000313" key="17">
    <source>
        <dbReference type="EMBL" id="KAA3680555.1"/>
    </source>
</evidence>
<dbReference type="Gene3D" id="1.20.5.930">
    <property type="entry name" value="Bicelle-embedded integrin alpha(iib) transmembrane segment"/>
    <property type="match status" value="1"/>
</dbReference>
<organism evidence="17 18">
    <name type="scientific">Paragonimus westermani</name>
    <dbReference type="NCBI Taxonomy" id="34504"/>
    <lineage>
        <taxon>Eukaryota</taxon>
        <taxon>Metazoa</taxon>
        <taxon>Spiralia</taxon>
        <taxon>Lophotrochozoa</taxon>
        <taxon>Platyhelminthes</taxon>
        <taxon>Trematoda</taxon>
        <taxon>Digenea</taxon>
        <taxon>Plagiorchiida</taxon>
        <taxon>Troglotremata</taxon>
        <taxon>Troglotrematidae</taxon>
        <taxon>Paragonimus</taxon>
    </lineage>
</organism>
<dbReference type="Pfam" id="PF20805">
    <property type="entry name" value="Integrin_A_Ig_2"/>
    <property type="match status" value="1"/>
</dbReference>
<feature type="compositionally biased region" description="Polar residues" evidence="14">
    <location>
        <begin position="1221"/>
        <end position="1231"/>
    </location>
</feature>
<dbReference type="Gene3D" id="2.60.40.1510">
    <property type="entry name" value="ntegrin, alpha v. Chain A, domain 3"/>
    <property type="match status" value="1"/>
</dbReference>
<evidence type="ECO:0000259" key="16">
    <source>
        <dbReference type="Pfam" id="PF20806"/>
    </source>
</evidence>
<evidence type="ECO:0000313" key="18">
    <source>
        <dbReference type="Proteomes" id="UP000324629"/>
    </source>
</evidence>
<dbReference type="GO" id="GO:0009897">
    <property type="term" value="C:external side of plasma membrane"/>
    <property type="evidence" value="ECO:0007669"/>
    <property type="project" value="TreeGrafter"/>
</dbReference>
<evidence type="ECO:0000259" key="15">
    <source>
        <dbReference type="Pfam" id="PF20805"/>
    </source>
</evidence>
<dbReference type="InterPro" id="IPR048285">
    <property type="entry name" value="Integrin_alpha_Ig-like_2"/>
</dbReference>
<dbReference type="GO" id="GO:0005178">
    <property type="term" value="F:integrin binding"/>
    <property type="evidence" value="ECO:0007669"/>
    <property type="project" value="TreeGrafter"/>
</dbReference>
<dbReference type="GO" id="GO:0033627">
    <property type="term" value="P:cell adhesion mediated by integrin"/>
    <property type="evidence" value="ECO:0007669"/>
    <property type="project" value="TreeGrafter"/>
</dbReference>
<dbReference type="GO" id="GO:0007160">
    <property type="term" value="P:cell-matrix adhesion"/>
    <property type="evidence" value="ECO:0007669"/>
    <property type="project" value="TreeGrafter"/>
</dbReference>
<protein>
    <submittedName>
        <fullName evidence="17">Integrin alpha 8</fullName>
    </submittedName>
</protein>
<evidence type="ECO:0000256" key="1">
    <source>
        <dbReference type="ARBA" id="ARBA00004479"/>
    </source>
</evidence>
<dbReference type="GO" id="GO:0007229">
    <property type="term" value="P:integrin-mediated signaling pathway"/>
    <property type="evidence" value="ECO:0007669"/>
    <property type="project" value="UniProtKB-KW"/>
</dbReference>
<comment type="subcellular location">
    <subcellularLocation>
        <location evidence="1 13">Membrane</location>
        <topology evidence="1 13">Single-pass type I membrane protein</topology>
    </subcellularLocation>
</comment>
<evidence type="ECO:0000256" key="14">
    <source>
        <dbReference type="SAM" id="MobiDB-lite"/>
    </source>
</evidence>
<dbReference type="SUPFAM" id="SSF69179">
    <property type="entry name" value="Integrin domains"/>
    <property type="match status" value="2"/>
</dbReference>
<feature type="compositionally biased region" description="Polar residues" evidence="14">
    <location>
        <begin position="986"/>
        <end position="1002"/>
    </location>
</feature>
<dbReference type="InterPro" id="IPR013517">
    <property type="entry name" value="FG-GAP"/>
</dbReference>
<comment type="similarity">
    <text evidence="2 13">Belongs to the integrin alpha chain family.</text>
</comment>
<keyword evidence="6 13" id="KW-0130">Cell adhesion</keyword>
<dbReference type="InterPro" id="IPR018184">
    <property type="entry name" value="Integrin_alpha_C_CS"/>
</dbReference>
<dbReference type="Gene3D" id="2.60.40.1530">
    <property type="entry name" value="ntegrin, alpha v. Chain A, domain 4"/>
    <property type="match status" value="1"/>
</dbReference>
<keyword evidence="10 13" id="KW-0675">Receptor</keyword>
<dbReference type="SMART" id="SM00191">
    <property type="entry name" value="Int_alpha"/>
    <property type="match status" value="4"/>
</dbReference>
<evidence type="ECO:0000256" key="10">
    <source>
        <dbReference type="ARBA" id="ARBA00023170"/>
    </source>
</evidence>
<dbReference type="Gene3D" id="2.130.10.130">
    <property type="entry name" value="Integrin alpha, N-terminal"/>
    <property type="match status" value="1"/>
</dbReference>
<evidence type="ECO:0000256" key="5">
    <source>
        <dbReference type="ARBA" id="ARBA00022737"/>
    </source>
</evidence>
<keyword evidence="7 13" id="KW-1133">Transmembrane helix</keyword>
<dbReference type="PRINTS" id="PR01185">
    <property type="entry name" value="INTEGRINA"/>
</dbReference>
<evidence type="ECO:0000256" key="2">
    <source>
        <dbReference type="ARBA" id="ARBA00008054"/>
    </source>
</evidence>
<feature type="transmembrane region" description="Helical" evidence="13">
    <location>
        <begin position="1370"/>
        <end position="1392"/>
    </location>
</feature>
<evidence type="ECO:0000256" key="9">
    <source>
        <dbReference type="ARBA" id="ARBA00023136"/>
    </source>
</evidence>
<evidence type="ECO:0000256" key="6">
    <source>
        <dbReference type="ARBA" id="ARBA00022889"/>
    </source>
</evidence>
<dbReference type="GO" id="GO:0008305">
    <property type="term" value="C:integrin complex"/>
    <property type="evidence" value="ECO:0007669"/>
    <property type="project" value="InterPro"/>
</dbReference>
<name>A0A5J4NY49_9TREM</name>
<feature type="repeat" description="FG-GAP" evidence="12">
    <location>
        <begin position="405"/>
        <end position="462"/>
    </location>
</feature>
<dbReference type="SUPFAM" id="SSF69318">
    <property type="entry name" value="Integrin alpha N-terminal domain"/>
    <property type="match status" value="1"/>
</dbReference>
<gene>
    <name evidence="17" type="ORF">DEA37_0010479</name>
</gene>
<feature type="region of interest" description="Disordered" evidence="14">
    <location>
        <begin position="983"/>
        <end position="1002"/>
    </location>
</feature>
<accession>A0A5J4NY49</accession>
<proteinExistence type="inferred from homology"/>
<dbReference type="GO" id="GO:0098609">
    <property type="term" value="P:cell-cell adhesion"/>
    <property type="evidence" value="ECO:0007669"/>
    <property type="project" value="TreeGrafter"/>
</dbReference>
<evidence type="ECO:0000256" key="4">
    <source>
        <dbReference type="ARBA" id="ARBA00022729"/>
    </source>
</evidence>
<reference evidence="17 18" key="1">
    <citation type="journal article" date="2019" name="Gigascience">
        <title>Whole-genome sequence of the oriental lung fluke Paragonimus westermani.</title>
        <authorList>
            <person name="Oey H."/>
            <person name="Zakrzewski M."/>
            <person name="Narain K."/>
            <person name="Devi K.R."/>
            <person name="Agatsuma T."/>
            <person name="Nawaratna S."/>
            <person name="Gobert G.N."/>
            <person name="Jones M.K."/>
            <person name="Ragan M.A."/>
            <person name="McManus D.P."/>
            <person name="Krause L."/>
        </authorList>
    </citation>
    <scope>NUCLEOTIDE SEQUENCE [LARGE SCALE GENOMIC DNA]</scope>
    <source>
        <strain evidence="17 18">IND2009</strain>
    </source>
</reference>
<evidence type="ECO:0000256" key="3">
    <source>
        <dbReference type="ARBA" id="ARBA00022692"/>
    </source>
</evidence>
<dbReference type="InterPro" id="IPR048286">
    <property type="entry name" value="Integrin_alpha_Ig-like_3"/>
</dbReference>
<dbReference type="InterPro" id="IPR013519">
    <property type="entry name" value="Int_alpha_beta-p"/>
</dbReference>
<dbReference type="InterPro" id="IPR032695">
    <property type="entry name" value="Integrin_dom_sf"/>
</dbReference>
<evidence type="ECO:0000256" key="12">
    <source>
        <dbReference type="PROSITE-ProRule" id="PRU00803"/>
    </source>
</evidence>
<dbReference type="EMBL" id="QNGE01000411">
    <property type="protein sequence ID" value="KAA3680555.1"/>
    <property type="molecule type" value="Genomic_DNA"/>
</dbReference>
<feature type="domain" description="Integrin alpha third immunoglobulin-like" evidence="16">
    <location>
        <begin position="1097"/>
        <end position="1333"/>
    </location>
</feature>
<comment type="caution">
    <text evidence="17">The sequence shown here is derived from an EMBL/GenBank/DDBJ whole genome shotgun (WGS) entry which is preliminary data.</text>
</comment>
<evidence type="ECO:0000256" key="13">
    <source>
        <dbReference type="RuleBase" id="RU003762"/>
    </source>
</evidence>
<keyword evidence="8 13" id="KW-0401">Integrin</keyword>
<feature type="domain" description="Integrin alpha second immunoglobulin-like" evidence="15">
    <location>
        <begin position="861"/>
        <end position="971"/>
    </location>
</feature>
<dbReference type="PROSITE" id="PS00242">
    <property type="entry name" value="INTEGRIN_ALPHA"/>
    <property type="match status" value="1"/>
</dbReference>
<dbReference type="Pfam" id="PF01839">
    <property type="entry name" value="FG-GAP"/>
    <property type="match status" value="1"/>
</dbReference>
<dbReference type="PROSITE" id="PS51470">
    <property type="entry name" value="FG_GAP"/>
    <property type="match status" value="2"/>
</dbReference>
<dbReference type="InterPro" id="IPR000413">
    <property type="entry name" value="Integrin_alpha"/>
</dbReference>
<sequence>MWSTSRFEVVIQTDSSAADKMLITANVLRTLTLWNYLTYLLAFVHTANYQQPAPEDLLFPPDAVQRYAHTEPGSYFGYSVASYVGQSQSFCLVGSPRAKSDILGDLSGHSGSHSSPHTGLVYRIDLDPNLPYCSMVPIATTDEMRQEAGTPYPGYPCIFPDAASSNFSLPLFVEVRCVQLLVILICLLFFKFAVSSWLGGTVAAASNSLDGIQLGCDPRYIYAPDPINRTVPGDLGLSQPRTYLGTGQCALYTGASLQYTSVDACYSQEEGACLAGFSADVEPGKHLGEALVALGMPGSYLTEGNVFLGHYRGRELINAMRLKSSPQDLKHMGFNLGYAVSLVKLVRDTDSRPSHRLHSDASGQKNNFHETNDNWGLLASSSMWIDNEYRGIVMLIDQTMELGGITYLKDQWGHIGSFFGYSLATADLDGNGILDIIVGAPYFTGQKGEEKLTDQDEQVVLKSTKSNRVRDTLTGSIPLDTDPHFAGDRPSPDVKWGRLAPDIGRVYVFYGHPSSSVTNSHLLNRDQIRPDYLSRPPIVLSGLKMPGGRFGHSLVNLGDVDGDGTEDLAISCPYCSDPDRGHDIGAVLIYLGRENAILEDIPFQILWAGDIPRVSPITNCGDFGTESSTIRPFKSFGWSLSAGTDLDGNRAPDLVIGDFDSDQIVLMRARNTLWFDSPEWDLPMTRTLPWSGPDEIPCGSECRFHVRLSVAVHGKRALLQQQYQRQPQHTQSFKLHVIIDLDASMENLVFKRLSGRELTNISNPGLPVNGIMHTVVPVNVTTDELGDTNRLTLLSLALEPQSARVRSFIWKPILINASLLPVSDTMPNLVGSKPVASWTLHPFLGKRHFLSRPLQFANPACGPDNICRADLRVRMMDISDGPTDNLVVYFRERITQRNLTVGIGNLGENAYAAQLRMTIPHPFSFTLPDDLSCQFRQLPTIQATQILCDLGDPLGHTGSNLRPFVFRLNTAGAFRELDVPMHDQPESTGSENFSKPQVTDTPDSVAHSEVLRRFEREPLGLQPQSGQKSVHRDSVVITAEVISGNEDEDLRDNVASITYNLQLTAKIELSSSSLDRTTIDSRNFTVQLYEMQRVHPETLGPEIKHIYLISNNGPSPIEDLWVNISMPMQTEDGEHLVYFLDRVRHQAEDGAQPLMINTSPEVISAEGHVRGMCLTPEWALNPLRLNAVQRGRLDLSPDATRRVDETDDDTNGRKRVKRLTRSATIRSQGKTANGAHEDSESEDGLSRRTAAVRAARSILPGIRKRQQEIAKCGQEFANLGMPICATVQCRIDLLSRGDAVRIVLRGHVWADTFFRHKISDLAIVSEAKSELPTTAFGIPVHGNRTIQPLAISQNFVFHGIQLPLFREIPLWPIILGGVLGAVLLTLIILGMWRCGFFRRRRWYENASPNTVSMVPTDL</sequence>
<keyword evidence="18" id="KW-1185">Reference proteome</keyword>
<dbReference type="Pfam" id="PF20806">
    <property type="entry name" value="Integrin_A_Ig_3"/>
    <property type="match status" value="1"/>
</dbReference>
<keyword evidence="9 13" id="KW-0472">Membrane</keyword>
<feature type="region of interest" description="Disordered" evidence="14">
    <location>
        <begin position="1199"/>
        <end position="1248"/>
    </location>
</feature>
<dbReference type="PANTHER" id="PTHR23220">
    <property type="entry name" value="INTEGRIN ALPHA"/>
    <property type="match status" value="1"/>
</dbReference>
<feature type="repeat" description="FG-GAP" evidence="12">
    <location>
        <begin position="537"/>
        <end position="599"/>
    </location>
</feature>
<dbReference type="InterPro" id="IPR028994">
    <property type="entry name" value="Integrin_alpha_N"/>
</dbReference>
<dbReference type="Proteomes" id="UP000324629">
    <property type="component" value="Unassembled WGS sequence"/>
</dbReference>
<keyword evidence="3 13" id="KW-0812">Transmembrane</keyword>